<dbReference type="AlphaFoldDB" id="A0AAU9QXZ6"/>
<proteinExistence type="inferred from homology"/>
<dbReference type="EMBL" id="CAKMUD010000118">
    <property type="protein sequence ID" value="CAH1602989.1"/>
    <property type="molecule type" value="Genomic_DNA"/>
</dbReference>
<dbReference type="Pfam" id="PF26002">
    <property type="entry name" value="Beta-barrel_AprE"/>
    <property type="match status" value="1"/>
</dbReference>
<feature type="coiled-coil region" evidence="7">
    <location>
        <begin position="205"/>
        <end position="264"/>
    </location>
</feature>
<dbReference type="PROSITE" id="PS00543">
    <property type="entry name" value="HLYD_FAMILY"/>
    <property type="match status" value="1"/>
</dbReference>
<dbReference type="InterPro" id="IPR058982">
    <property type="entry name" value="Beta-barrel_AprE"/>
</dbReference>
<evidence type="ECO:0000256" key="1">
    <source>
        <dbReference type="ARBA" id="ARBA00004167"/>
    </source>
</evidence>
<protein>
    <submittedName>
        <fullName evidence="11">Toxin secretion, membrane fusion protein</fullName>
    </submittedName>
</protein>
<evidence type="ECO:0000259" key="10">
    <source>
        <dbReference type="Pfam" id="PF26002"/>
    </source>
</evidence>
<comment type="caution">
    <text evidence="11">The sequence shown here is derived from an EMBL/GenBank/DDBJ whole genome shotgun (WGS) entry which is preliminary data.</text>
</comment>
<evidence type="ECO:0000256" key="2">
    <source>
        <dbReference type="ARBA" id="ARBA00009477"/>
    </source>
</evidence>
<feature type="domain" description="AprE-like beta-barrel" evidence="10">
    <location>
        <begin position="298"/>
        <end position="391"/>
    </location>
</feature>
<dbReference type="InterPro" id="IPR011053">
    <property type="entry name" value="Single_hybrid_motif"/>
</dbReference>
<dbReference type="PANTHER" id="PTHR30386:SF28">
    <property type="entry name" value="EXPORTED PROTEIN"/>
    <property type="match status" value="1"/>
</dbReference>
<keyword evidence="5 8" id="KW-1133">Transmembrane helix</keyword>
<evidence type="ECO:0000313" key="11">
    <source>
        <dbReference type="EMBL" id="CAH1602989.1"/>
    </source>
</evidence>
<comment type="subcellular location">
    <subcellularLocation>
        <location evidence="1">Membrane</location>
        <topology evidence="1">Single-pass membrane protein</topology>
    </subcellularLocation>
</comment>
<dbReference type="InterPro" id="IPR050739">
    <property type="entry name" value="MFP"/>
</dbReference>
<keyword evidence="6 8" id="KW-0472">Membrane</keyword>
<dbReference type="SUPFAM" id="SSF51230">
    <property type="entry name" value="Single hybrid motif"/>
    <property type="match status" value="1"/>
</dbReference>
<dbReference type="GO" id="GO:0055085">
    <property type="term" value="P:transmembrane transport"/>
    <property type="evidence" value="ECO:0007669"/>
    <property type="project" value="InterPro"/>
</dbReference>
<evidence type="ECO:0000313" key="12">
    <source>
        <dbReference type="Proteomes" id="UP001295462"/>
    </source>
</evidence>
<dbReference type="Gene3D" id="2.40.30.170">
    <property type="match status" value="1"/>
</dbReference>
<evidence type="ECO:0000256" key="5">
    <source>
        <dbReference type="ARBA" id="ARBA00022989"/>
    </source>
</evidence>
<evidence type="ECO:0000256" key="4">
    <source>
        <dbReference type="ARBA" id="ARBA00022692"/>
    </source>
</evidence>
<feature type="domain" description="Lipoyl-binding" evidence="9">
    <location>
        <begin position="64"/>
        <end position="97"/>
    </location>
</feature>
<accession>A0AAU9QXZ6</accession>
<feature type="transmembrane region" description="Helical" evidence="8">
    <location>
        <begin position="27"/>
        <end position="45"/>
    </location>
</feature>
<gene>
    <name evidence="11" type="ORF">THF1A12_610012</name>
</gene>
<comment type="similarity">
    <text evidence="2">Belongs to the membrane fusion protein (MFP) (TC 8.A.1) family.</text>
</comment>
<dbReference type="Proteomes" id="UP001295462">
    <property type="component" value="Unassembled WGS sequence"/>
</dbReference>
<dbReference type="Gene3D" id="2.40.50.100">
    <property type="match status" value="1"/>
</dbReference>
<dbReference type="InterPro" id="IPR006144">
    <property type="entry name" value="Secretion_HlyD_CS"/>
</dbReference>
<evidence type="ECO:0000256" key="8">
    <source>
        <dbReference type="SAM" id="Phobius"/>
    </source>
</evidence>
<dbReference type="GO" id="GO:0009306">
    <property type="term" value="P:protein secretion"/>
    <property type="evidence" value="ECO:0007669"/>
    <property type="project" value="InterPro"/>
</dbReference>
<dbReference type="PANTHER" id="PTHR30386">
    <property type="entry name" value="MEMBRANE FUSION SUBUNIT OF EMRAB-TOLC MULTIDRUG EFFLUX PUMP"/>
    <property type="match status" value="1"/>
</dbReference>
<evidence type="ECO:0000256" key="3">
    <source>
        <dbReference type="ARBA" id="ARBA00022448"/>
    </source>
</evidence>
<keyword evidence="4 8" id="KW-0812">Transmembrane</keyword>
<keyword evidence="3" id="KW-0813">Transport</keyword>
<dbReference type="Pfam" id="PF00364">
    <property type="entry name" value="Biotin_lipoyl"/>
    <property type="match status" value="1"/>
</dbReference>
<keyword evidence="7" id="KW-0175">Coiled coil</keyword>
<evidence type="ECO:0000259" key="9">
    <source>
        <dbReference type="Pfam" id="PF00364"/>
    </source>
</evidence>
<evidence type="ECO:0000256" key="7">
    <source>
        <dbReference type="SAM" id="Coils"/>
    </source>
</evidence>
<name>A0AAU9QXZ6_9VIBR</name>
<dbReference type="PRINTS" id="PR01490">
    <property type="entry name" value="RTXTOXIND"/>
</dbReference>
<dbReference type="InterPro" id="IPR000089">
    <property type="entry name" value="Biotin_lipoyl"/>
</dbReference>
<sequence>MLFRKEAVSAKKTHLAGKVILIQPPSLYVISVSTFVLFLLTLIYLTQSNYSRKETVKGYLLPEKGVMKVYSGRDGVLGELLIKEGQKVEKGQPIVKIRNSQSLVSGVELSYALSREIKYQIEALEQELQVMNIIYQKDNDRITHQLTQLDKSYNAIKKTKDTSRERLKIKEHQLNNNKKLFDSGFISSSQFSSVHENYLETLEATDRLERELASISVDIGRLQSEKASIPEQRLLKQAVINRQVSELKEKLVEQKNQFEFIKTAPEAGIVTAIQPSIGTQVNSNSPILSIIPENSPLEIELLLPTRSAGFVKLGDEVKIRFDAFPYQKFGVASGKILSIDQSVILPTDKVLPIEVTEAMYRVRANLRYQSIVAYGKTFPLKVGMTADADIILEKRSLLEWLLDPIYAVKGKIG</sequence>
<organism evidence="11 12">
    <name type="scientific">Vibrio jasicida</name>
    <dbReference type="NCBI Taxonomy" id="766224"/>
    <lineage>
        <taxon>Bacteria</taxon>
        <taxon>Pseudomonadati</taxon>
        <taxon>Pseudomonadota</taxon>
        <taxon>Gammaproteobacteria</taxon>
        <taxon>Vibrionales</taxon>
        <taxon>Vibrionaceae</taxon>
        <taxon>Vibrio</taxon>
    </lineage>
</organism>
<reference evidence="11" key="1">
    <citation type="submission" date="2022-01" db="EMBL/GenBank/DDBJ databases">
        <authorList>
            <person name="Lagorce A."/>
        </authorList>
    </citation>
    <scope>NUCLEOTIDE SEQUENCE</scope>
    <source>
        <strain evidence="11">Th15_F1_A12</strain>
    </source>
</reference>
<evidence type="ECO:0000256" key="6">
    <source>
        <dbReference type="ARBA" id="ARBA00023136"/>
    </source>
</evidence>
<dbReference type="GO" id="GO:0016020">
    <property type="term" value="C:membrane"/>
    <property type="evidence" value="ECO:0007669"/>
    <property type="project" value="UniProtKB-SubCell"/>
</dbReference>
<dbReference type="RefSeq" id="WP_233969496.1">
    <property type="nucleotide sequence ID" value="NZ_CAKMTZ010000078.1"/>
</dbReference>